<dbReference type="Gene3D" id="1.10.3210.10">
    <property type="entry name" value="Hypothetical protein af1432"/>
    <property type="match status" value="1"/>
</dbReference>
<dbReference type="InterPro" id="IPR013976">
    <property type="entry name" value="HDOD"/>
</dbReference>
<dbReference type="SUPFAM" id="SSF141868">
    <property type="entry name" value="EAL domain-like"/>
    <property type="match status" value="1"/>
</dbReference>
<dbReference type="EMBL" id="BMYZ01000001">
    <property type="protein sequence ID" value="GGY72589.1"/>
    <property type="molecule type" value="Genomic_DNA"/>
</dbReference>
<evidence type="ECO:0000259" key="1">
    <source>
        <dbReference type="PROSITE" id="PS50883"/>
    </source>
</evidence>
<dbReference type="InterPro" id="IPR001633">
    <property type="entry name" value="EAL_dom"/>
</dbReference>
<organism evidence="3 4">
    <name type="scientific">Cellvibrio zantedeschiae</name>
    <dbReference type="NCBI Taxonomy" id="1237077"/>
    <lineage>
        <taxon>Bacteria</taxon>
        <taxon>Pseudomonadati</taxon>
        <taxon>Pseudomonadota</taxon>
        <taxon>Gammaproteobacteria</taxon>
        <taxon>Cellvibrionales</taxon>
        <taxon>Cellvibrionaceae</taxon>
        <taxon>Cellvibrio</taxon>
    </lineage>
</organism>
<evidence type="ECO:0000313" key="3">
    <source>
        <dbReference type="EMBL" id="GGY72589.1"/>
    </source>
</evidence>
<sequence>MAYTLLEPFPLAMSDSLPLLARQPIFNTQMKVVAYELLCRSSHVNQANFSNGDAASSQVLLNAFTELSITNVVGKHLAFINFTRNLLQTPPPFDRKQLVVEVLEGQKVDAAMLHALKVLREHNYTIALDDFILTPETEHLIPYADIIKLDVLQLSAQDVVSHTKRLKPFGIKLLAEKVETYEMLEFCKSAGFDLFQGYFLARPQIISGRKMSDNKQSVLQLLSALQDPDVPVEKIEKMLARDTVLSFKLLRLVNSAAFGLARKVDSLKQAIMLLGLNKIKNWVNILAMSNLGDKPHELSVSALTRARMCELIANQFSAKTKTDGYFTVGLLSTLDAFMDAPMTTLLDSISLSAHINDAILNQLGSEGKVLEITTYYEKGEWEKIDWGYLEGHNINAEQLAQIYVDTLEWVDKTINDLGIGEKK</sequence>
<protein>
    <submittedName>
        <fullName evidence="3">Histidine kinase</fullName>
    </submittedName>
</protein>
<proteinExistence type="predicted"/>
<evidence type="ECO:0000313" key="4">
    <source>
        <dbReference type="Proteomes" id="UP000619761"/>
    </source>
</evidence>
<reference evidence="4" key="1">
    <citation type="journal article" date="2019" name="Int. J. Syst. Evol. Microbiol.">
        <title>The Global Catalogue of Microorganisms (GCM) 10K type strain sequencing project: providing services to taxonomists for standard genome sequencing and annotation.</title>
        <authorList>
            <consortium name="The Broad Institute Genomics Platform"/>
            <consortium name="The Broad Institute Genome Sequencing Center for Infectious Disease"/>
            <person name="Wu L."/>
            <person name="Ma J."/>
        </authorList>
    </citation>
    <scope>NUCLEOTIDE SEQUENCE [LARGE SCALE GENOMIC DNA]</scope>
    <source>
        <strain evidence="4">KCTC 32239</strain>
    </source>
</reference>
<accession>A0ABQ3B416</accession>
<dbReference type="Pfam" id="PF00563">
    <property type="entry name" value="EAL"/>
    <property type="match status" value="1"/>
</dbReference>
<dbReference type="PROSITE" id="PS51833">
    <property type="entry name" value="HDOD"/>
    <property type="match status" value="1"/>
</dbReference>
<dbReference type="Gene3D" id="3.20.20.450">
    <property type="entry name" value="EAL domain"/>
    <property type="match status" value="1"/>
</dbReference>
<dbReference type="InterPro" id="IPR052340">
    <property type="entry name" value="RNase_Y/CdgJ"/>
</dbReference>
<keyword evidence="3" id="KW-0808">Transferase</keyword>
<dbReference type="Pfam" id="PF08668">
    <property type="entry name" value="HDOD"/>
    <property type="match status" value="1"/>
</dbReference>
<dbReference type="GO" id="GO:0016301">
    <property type="term" value="F:kinase activity"/>
    <property type="evidence" value="ECO:0007669"/>
    <property type="project" value="UniProtKB-KW"/>
</dbReference>
<dbReference type="Proteomes" id="UP000619761">
    <property type="component" value="Unassembled WGS sequence"/>
</dbReference>
<keyword evidence="3" id="KW-0418">Kinase</keyword>
<dbReference type="PANTHER" id="PTHR33525">
    <property type="match status" value="1"/>
</dbReference>
<gene>
    <name evidence="3" type="primary">yuxH</name>
    <name evidence="3" type="ORF">GCM10011613_16990</name>
</gene>
<dbReference type="SUPFAM" id="SSF109604">
    <property type="entry name" value="HD-domain/PDEase-like"/>
    <property type="match status" value="1"/>
</dbReference>
<feature type="domain" description="EAL" evidence="1">
    <location>
        <begin position="1"/>
        <end position="217"/>
    </location>
</feature>
<dbReference type="PANTHER" id="PTHR33525:SF4">
    <property type="entry name" value="CYCLIC DI-GMP PHOSPHODIESTERASE CDGJ"/>
    <property type="match status" value="1"/>
</dbReference>
<dbReference type="SMART" id="SM00052">
    <property type="entry name" value="EAL"/>
    <property type="match status" value="1"/>
</dbReference>
<feature type="domain" description="HDOD" evidence="2">
    <location>
        <begin position="211"/>
        <end position="397"/>
    </location>
</feature>
<name>A0ABQ3B416_9GAMM</name>
<evidence type="ECO:0000259" key="2">
    <source>
        <dbReference type="PROSITE" id="PS51833"/>
    </source>
</evidence>
<dbReference type="PROSITE" id="PS50883">
    <property type="entry name" value="EAL"/>
    <property type="match status" value="1"/>
</dbReference>
<dbReference type="InterPro" id="IPR035919">
    <property type="entry name" value="EAL_sf"/>
</dbReference>
<keyword evidence="4" id="KW-1185">Reference proteome</keyword>
<dbReference type="InterPro" id="IPR014408">
    <property type="entry name" value="dGMP_Pdiesterase_EAL/HD-GYP"/>
</dbReference>
<comment type="caution">
    <text evidence="3">The sequence shown here is derived from an EMBL/GenBank/DDBJ whole genome shotgun (WGS) entry which is preliminary data.</text>
</comment>
<dbReference type="PIRSF" id="PIRSF003180">
    <property type="entry name" value="DiGMPpdiest_YuxH"/>
    <property type="match status" value="1"/>
</dbReference>